<sequence>MQTTLTSDEAAEHLLERQGEVLVAGVHLDVHLPEVGRAIHAHLHVHGPSSGRGLLRRRLAPGGGRGGEGILPVVAHGRPSNHLRFGGRRRGGGSLLLGVASLGSAGALGGVREGALGGDGARHRRSRRLHGHHRTHRRRLHGRRGTGPR</sequence>
<evidence type="ECO:0000256" key="1">
    <source>
        <dbReference type="SAM" id="MobiDB-lite"/>
    </source>
</evidence>
<dbReference type="AlphaFoldDB" id="C0PB89"/>
<proteinExistence type="evidence at transcript level"/>
<evidence type="ECO:0000313" key="2">
    <source>
        <dbReference type="EMBL" id="ACN31434.1"/>
    </source>
</evidence>
<feature type="region of interest" description="Disordered" evidence="1">
    <location>
        <begin position="110"/>
        <end position="149"/>
    </location>
</feature>
<protein>
    <submittedName>
        <fullName evidence="2">Uncharacterized protein</fullName>
    </submittedName>
</protein>
<feature type="compositionally biased region" description="Basic residues" evidence="1">
    <location>
        <begin position="122"/>
        <end position="149"/>
    </location>
</feature>
<organism evidence="2">
    <name type="scientific">Zea mays</name>
    <name type="common">Maize</name>
    <dbReference type="NCBI Taxonomy" id="4577"/>
    <lineage>
        <taxon>Eukaryota</taxon>
        <taxon>Viridiplantae</taxon>
        <taxon>Streptophyta</taxon>
        <taxon>Embryophyta</taxon>
        <taxon>Tracheophyta</taxon>
        <taxon>Spermatophyta</taxon>
        <taxon>Magnoliopsida</taxon>
        <taxon>Liliopsida</taxon>
        <taxon>Poales</taxon>
        <taxon>Poaceae</taxon>
        <taxon>PACMAD clade</taxon>
        <taxon>Panicoideae</taxon>
        <taxon>Andropogonodae</taxon>
        <taxon>Andropogoneae</taxon>
        <taxon>Tripsacinae</taxon>
        <taxon>Zea</taxon>
    </lineage>
</organism>
<feature type="compositionally biased region" description="Gly residues" evidence="1">
    <location>
        <begin position="110"/>
        <end position="119"/>
    </location>
</feature>
<reference evidence="2" key="2">
    <citation type="submission" date="2012-06" db="EMBL/GenBank/DDBJ databases">
        <authorList>
            <person name="Yu Y."/>
            <person name="Currie J."/>
            <person name="Lomeli R."/>
            <person name="Angelova A."/>
            <person name="Collura K."/>
            <person name="Wissotski M."/>
            <person name="Campos D."/>
            <person name="Kudrna D."/>
            <person name="Golser W."/>
            <person name="Ashely E."/>
            <person name="Descour A."/>
            <person name="Fernandes J."/>
            <person name="Soderlund C."/>
            <person name="Walbot V."/>
        </authorList>
    </citation>
    <scope>NUCLEOTIDE SEQUENCE</scope>
    <source>
        <strain evidence="2">B73</strain>
    </source>
</reference>
<dbReference type="EMBL" id="BT065558">
    <property type="protein sequence ID" value="ACN31434.1"/>
    <property type="molecule type" value="mRNA"/>
</dbReference>
<name>C0PB89_MAIZE</name>
<accession>C0PB89</accession>
<reference evidence="2" key="1">
    <citation type="journal article" date="2009" name="PLoS Genet.">
        <title>Sequencing, mapping, and analysis of 27,455 maize full-length cDNAs.</title>
        <authorList>
            <person name="Soderlund C."/>
            <person name="Descour A."/>
            <person name="Kudrna D."/>
            <person name="Bomhoff M."/>
            <person name="Boyd L."/>
            <person name="Currie J."/>
            <person name="Angelova A."/>
            <person name="Collura K."/>
            <person name="Wissotski M."/>
            <person name="Ashley E."/>
            <person name="Morrow D."/>
            <person name="Fernandes J."/>
            <person name="Walbot V."/>
            <person name="Yu Y."/>
        </authorList>
    </citation>
    <scope>NUCLEOTIDE SEQUENCE</scope>
    <source>
        <strain evidence="2">B73</strain>
    </source>
</reference>